<accession>A0A3N0ZAK1</accession>
<dbReference type="Proteomes" id="UP000281406">
    <property type="component" value="Unassembled WGS sequence"/>
</dbReference>
<keyword evidence="1" id="KW-0472">Membrane</keyword>
<evidence type="ECO:0000313" key="3">
    <source>
        <dbReference type="Proteomes" id="UP000281406"/>
    </source>
</evidence>
<keyword evidence="2" id="KW-0808">Transferase</keyword>
<keyword evidence="1" id="KW-1133">Transmembrane helix</keyword>
<dbReference type="OrthoDB" id="5920068at2759"/>
<dbReference type="GO" id="GO:0016746">
    <property type="term" value="F:acyltransferase activity"/>
    <property type="evidence" value="ECO:0007669"/>
    <property type="project" value="UniProtKB-KW"/>
</dbReference>
<name>A0A3N0ZAK1_ANAGA</name>
<organism evidence="2 3">
    <name type="scientific">Anabarilius grahami</name>
    <name type="common">Kanglang fish</name>
    <name type="synonym">Barilius grahami</name>
    <dbReference type="NCBI Taxonomy" id="495550"/>
    <lineage>
        <taxon>Eukaryota</taxon>
        <taxon>Metazoa</taxon>
        <taxon>Chordata</taxon>
        <taxon>Craniata</taxon>
        <taxon>Vertebrata</taxon>
        <taxon>Euteleostomi</taxon>
        <taxon>Actinopterygii</taxon>
        <taxon>Neopterygii</taxon>
        <taxon>Teleostei</taxon>
        <taxon>Ostariophysi</taxon>
        <taxon>Cypriniformes</taxon>
        <taxon>Xenocyprididae</taxon>
        <taxon>Xenocypridinae</taxon>
        <taxon>Xenocypridinae incertae sedis</taxon>
        <taxon>Anabarilius</taxon>
    </lineage>
</organism>
<dbReference type="EMBL" id="RJVU01001236">
    <property type="protein sequence ID" value="ROL55274.1"/>
    <property type="molecule type" value="Genomic_DNA"/>
</dbReference>
<gene>
    <name evidence="2" type="ORF">DPX16_8905</name>
</gene>
<sequence length="166" mass="19231">MIWSRTESLPSHGAVICRLDNSRQYVPTNECNKAKGLQWVIDMTVAYPNARPMDIQTWIFGYRDPTVTHVHYRSLLQMVECTPQDDSSCCIRSRSPSLLWTDTSTQSQLPVQTCVYPLDLRRTSSTCLHMCAHMQRENYAHLNVYSCTCGHLFFFGFVFVFTYNQN</sequence>
<keyword evidence="2" id="KW-0012">Acyltransferase</keyword>
<feature type="transmembrane region" description="Helical" evidence="1">
    <location>
        <begin position="142"/>
        <end position="163"/>
    </location>
</feature>
<reference evidence="2 3" key="1">
    <citation type="submission" date="2018-10" db="EMBL/GenBank/DDBJ databases">
        <title>Genome assembly for a Yunnan-Guizhou Plateau 3E fish, Anabarilius grahami (Regan), and its evolutionary and genetic applications.</title>
        <authorList>
            <person name="Jiang W."/>
        </authorList>
    </citation>
    <scope>NUCLEOTIDE SEQUENCE [LARGE SCALE GENOMIC DNA]</scope>
    <source>
        <strain evidence="2">AG-KIZ</strain>
        <tissue evidence="2">Muscle</tissue>
    </source>
</reference>
<comment type="caution">
    <text evidence="2">The sequence shown here is derived from an EMBL/GenBank/DDBJ whole genome shotgun (WGS) entry which is preliminary data.</text>
</comment>
<evidence type="ECO:0000313" key="2">
    <source>
        <dbReference type="EMBL" id="ROL55274.1"/>
    </source>
</evidence>
<keyword evidence="3" id="KW-1185">Reference proteome</keyword>
<proteinExistence type="predicted"/>
<protein>
    <submittedName>
        <fullName evidence="2">Acyl-CoA:lysophosphatidylglycerol acyltransferase 1</fullName>
    </submittedName>
</protein>
<dbReference type="AlphaFoldDB" id="A0A3N0ZAK1"/>
<evidence type="ECO:0000256" key="1">
    <source>
        <dbReference type="SAM" id="Phobius"/>
    </source>
</evidence>
<keyword evidence="1" id="KW-0812">Transmembrane</keyword>